<protein>
    <recommendedName>
        <fullName evidence="4">COP9 signalosome complex subunit 3</fullName>
    </recommendedName>
</protein>
<dbReference type="InterPro" id="IPR000717">
    <property type="entry name" value="PCI_dom"/>
</dbReference>
<dbReference type="SMART" id="SM00088">
    <property type="entry name" value="PINT"/>
    <property type="match status" value="1"/>
</dbReference>
<dbReference type="FunFam" id="1.10.10.10:FF:000354">
    <property type="entry name" value="COP9 signalosome complex subunit 3"/>
    <property type="match status" value="1"/>
</dbReference>
<dbReference type="EMBL" id="GDHC01019209">
    <property type="protein sequence ID" value="JAP99419.1"/>
    <property type="molecule type" value="Transcribed_RNA"/>
</dbReference>
<proteinExistence type="inferred from homology"/>
<dbReference type="Gene3D" id="1.25.40.570">
    <property type="match status" value="1"/>
</dbReference>
<accession>A0A146KXE6</accession>
<dbReference type="GO" id="GO:0005737">
    <property type="term" value="C:cytoplasm"/>
    <property type="evidence" value="ECO:0007669"/>
    <property type="project" value="UniProtKB-SubCell"/>
</dbReference>
<evidence type="ECO:0000256" key="2">
    <source>
        <dbReference type="ARBA" id="ARBA00004496"/>
    </source>
</evidence>
<sequence length="441" mass="49630">MASPLEQFVHNVRTLSSQGNFRDLCDILHKSTDLLLKNGQHLDTVLEMLDLQQHSLAMLEVLGVKLSLPPPNAQPNGQSTQQADYQEILFTQVHEFITGCVPEQIRYSPESYAELCHITTKQLVEAKMPLRGIELMSVAITKIQTSPSQLTLVHADLCQLCLVAKCLKPALKFLDIDITSIATADEAGQFDSKYFLLYYYYGGMIYTALKNYDRALYMFEVVISTPAMAVSHIMLEAYKKYLLVSLILHGKVIPMPKYTSQVVGRFIKPLSVAYHELANVYATNNTEDLRAAVNKYQETFVRDGTMGLTKQVVASLDKKNIQRLTKTFLTLSLSDVASRVQLSSPAQAERYILNMIEEGEIFATINQKDGMVVFNDDPEKYNSPDMLCKLEDEMALTIDLDQRLQKMEEEILVNPQYVKKACGAPEEELAPAQGSKISYLM</sequence>
<evidence type="ECO:0000259" key="8">
    <source>
        <dbReference type="PROSITE" id="PS50250"/>
    </source>
</evidence>
<keyword evidence="6" id="KW-0736">Signalosome</keyword>
<dbReference type="PROSITE" id="PS50250">
    <property type="entry name" value="PCI"/>
    <property type="match status" value="1"/>
</dbReference>
<dbReference type="GO" id="GO:0006511">
    <property type="term" value="P:ubiquitin-dependent protein catabolic process"/>
    <property type="evidence" value="ECO:0007669"/>
    <property type="project" value="TreeGrafter"/>
</dbReference>
<reference evidence="9" key="1">
    <citation type="journal article" date="2016" name="Gigascience">
        <title>De novo construction of an expanded transcriptome assembly for the western tarnished plant bug, Lygus hesperus.</title>
        <authorList>
            <person name="Tassone E.E."/>
            <person name="Geib S.M."/>
            <person name="Hall B."/>
            <person name="Fabrick J.A."/>
            <person name="Brent C.S."/>
            <person name="Hull J.J."/>
        </authorList>
    </citation>
    <scope>NUCLEOTIDE SEQUENCE</scope>
</reference>
<dbReference type="Pfam" id="PF01399">
    <property type="entry name" value="PCI"/>
    <property type="match status" value="1"/>
</dbReference>
<dbReference type="FunFam" id="1.25.40.570:FF:000008">
    <property type="entry name" value="COP9 signalosome complex subunit 3"/>
    <property type="match status" value="1"/>
</dbReference>
<dbReference type="SUPFAM" id="SSF46785">
    <property type="entry name" value="Winged helix' DNA-binding domain"/>
    <property type="match status" value="1"/>
</dbReference>
<dbReference type="AlphaFoldDB" id="A0A146KXE6"/>
<evidence type="ECO:0000313" key="9">
    <source>
        <dbReference type="EMBL" id="JAP99419.1"/>
    </source>
</evidence>
<dbReference type="GO" id="GO:0008180">
    <property type="term" value="C:COP9 signalosome"/>
    <property type="evidence" value="ECO:0007669"/>
    <property type="project" value="UniProtKB-KW"/>
</dbReference>
<dbReference type="PANTHER" id="PTHR10758">
    <property type="entry name" value="26S PROTEASOME NON-ATPASE REGULATORY SUBUNIT 3/COP9 SIGNALOSOME COMPLEX SUBUNIT 3"/>
    <property type="match status" value="1"/>
</dbReference>
<evidence type="ECO:0000256" key="3">
    <source>
        <dbReference type="ARBA" id="ARBA00007084"/>
    </source>
</evidence>
<gene>
    <name evidence="9" type="primary">cops3</name>
    <name evidence="9" type="ORF">g.39525</name>
</gene>
<evidence type="ECO:0000256" key="6">
    <source>
        <dbReference type="ARBA" id="ARBA00022790"/>
    </source>
</evidence>
<feature type="domain" description="PCI" evidence="8">
    <location>
        <begin position="214"/>
        <end position="379"/>
    </location>
</feature>
<evidence type="ECO:0000256" key="5">
    <source>
        <dbReference type="ARBA" id="ARBA00022490"/>
    </source>
</evidence>
<comment type="similarity">
    <text evidence="3">Belongs to the CSN3 family.</text>
</comment>
<dbReference type="InterPro" id="IPR055089">
    <property type="entry name" value="COP9_N"/>
</dbReference>
<evidence type="ECO:0000256" key="4">
    <source>
        <dbReference type="ARBA" id="ARBA00014878"/>
    </source>
</evidence>
<dbReference type="PANTHER" id="PTHR10758:SF1">
    <property type="entry name" value="COP9 SIGNALOSOME COMPLEX SUBUNIT 3"/>
    <property type="match status" value="1"/>
</dbReference>
<organism evidence="9">
    <name type="scientific">Lygus hesperus</name>
    <name type="common">Western plant bug</name>
    <dbReference type="NCBI Taxonomy" id="30085"/>
    <lineage>
        <taxon>Eukaryota</taxon>
        <taxon>Metazoa</taxon>
        <taxon>Ecdysozoa</taxon>
        <taxon>Arthropoda</taxon>
        <taxon>Hexapoda</taxon>
        <taxon>Insecta</taxon>
        <taxon>Pterygota</taxon>
        <taxon>Neoptera</taxon>
        <taxon>Paraneoptera</taxon>
        <taxon>Hemiptera</taxon>
        <taxon>Heteroptera</taxon>
        <taxon>Panheteroptera</taxon>
        <taxon>Cimicomorpha</taxon>
        <taxon>Miridae</taxon>
        <taxon>Mirini</taxon>
        <taxon>Lygus</taxon>
    </lineage>
</organism>
<dbReference type="InterPro" id="IPR050756">
    <property type="entry name" value="CSN3"/>
</dbReference>
<keyword evidence="7" id="KW-0539">Nucleus</keyword>
<evidence type="ECO:0000256" key="1">
    <source>
        <dbReference type="ARBA" id="ARBA00004123"/>
    </source>
</evidence>
<comment type="subcellular location">
    <subcellularLocation>
        <location evidence="2">Cytoplasm</location>
    </subcellularLocation>
    <subcellularLocation>
        <location evidence="1">Nucleus</location>
    </subcellularLocation>
</comment>
<evidence type="ECO:0000256" key="7">
    <source>
        <dbReference type="ARBA" id="ARBA00023242"/>
    </source>
</evidence>
<dbReference type="Pfam" id="PF22788">
    <property type="entry name" value="COP9_hel_rpt"/>
    <property type="match status" value="1"/>
</dbReference>
<dbReference type="InterPro" id="IPR036390">
    <property type="entry name" value="WH_DNA-bd_sf"/>
</dbReference>
<keyword evidence="5" id="KW-0963">Cytoplasm</keyword>
<name>A0A146KXE6_LYGHE</name>